<keyword evidence="2 8" id="KW-0597">Phosphoprotein</keyword>
<organism evidence="14 17">
    <name type="scientific">Clostridium botulinum</name>
    <dbReference type="NCBI Taxonomy" id="1491"/>
    <lineage>
        <taxon>Bacteria</taxon>
        <taxon>Bacillati</taxon>
        <taxon>Bacillota</taxon>
        <taxon>Clostridia</taxon>
        <taxon>Eubacteriales</taxon>
        <taxon>Clostridiaceae</taxon>
        <taxon>Clostridium</taxon>
    </lineage>
</organism>
<proteinExistence type="predicted"/>
<dbReference type="GO" id="GO:0005829">
    <property type="term" value="C:cytosol"/>
    <property type="evidence" value="ECO:0007669"/>
    <property type="project" value="TreeGrafter"/>
</dbReference>
<dbReference type="FunFam" id="3.40.50.2300:FF:000001">
    <property type="entry name" value="DNA-binding response regulator PhoB"/>
    <property type="match status" value="1"/>
</dbReference>
<dbReference type="GO" id="GO:0000156">
    <property type="term" value="F:phosphorelay response regulator activity"/>
    <property type="evidence" value="ECO:0007669"/>
    <property type="project" value="TreeGrafter"/>
</dbReference>
<dbReference type="SMART" id="SM00862">
    <property type="entry name" value="Trans_reg_C"/>
    <property type="match status" value="1"/>
</dbReference>
<dbReference type="CDD" id="cd00383">
    <property type="entry name" value="trans_reg_C"/>
    <property type="match status" value="1"/>
</dbReference>
<evidence type="ECO:0000259" key="11">
    <source>
        <dbReference type="PROSITE" id="PS51755"/>
    </source>
</evidence>
<evidence type="ECO:0000313" key="19">
    <source>
        <dbReference type="Proteomes" id="UP000486903"/>
    </source>
</evidence>
<evidence type="ECO:0000259" key="10">
    <source>
        <dbReference type="PROSITE" id="PS50110"/>
    </source>
</evidence>
<dbReference type="InterPro" id="IPR001867">
    <property type="entry name" value="OmpR/PhoB-type_DNA-bd"/>
</dbReference>
<evidence type="ECO:0000313" key="12">
    <source>
        <dbReference type="EMBL" id="NFA42545.1"/>
    </source>
</evidence>
<evidence type="ECO:0000313" key="15">
    <source>
        <dbReference type="EMBL" id="NFV25028.1"/>
    </source>
</evidence>
<keyword evidence="6" id="KW-0804">Transcription</keyword>
<feature type="domain" description="Response regulatory" evidence="10">
    <location>
        <begin position="4"/>
        <end position="117"/>
    </location>
</feature>
<dbReference type="FunFam" id="1.10.10.10:FF:000018">
    <property type="entry name" value="DNA-binding response regulator ResD"/>
    <property type="match status" value="1"/>
</dbReference>
<dbReference type="EMBL" id="SGKU01000018">
    <property type="protein sequence ID" value="NFA42545.1"/>
    <property type="molecule type" value="Genomic_DNA"/>
</dbReference>
<dbReference type="AlphaFoldDB" id="A0A0M1M7D7"/>
<dbReference type="EMBL" id="SXFB01000001">
    <property type="protein sequence ID" value="NFV25028.1"/>
    <property type="molecule type" value="Genomic_DNA"/>
</dbReference>
<dbReference type="Gene3D" id="3.40.50.2300">
    <property type="match status" value="1"/>
</dbReference>
<dbReference type="InterPro" id="IPR011006">
    <property type="entry name" value="CheY-like_superfamily"/>
</dbReference>
<dbReference type="Proteomes" id="UP000473681">
    <property type="component" value="Unassembled WGS sequence"/>
</dbReference>
<evidence type="ECO:0000256" key="7">
    <source>
        <dbReference type="ARBA" id="ARBA00024867"/>
    </source>
</evidence>
<dbReference type="RefSeq" id="WP_003373560.1">
    <property type="nucleotide sequence ID" value="NZ_CP010520.1"/>
</dbReference>
<dbReference type="Pfam" id="PF00072">
    <property type="entry name" value="Response_reg"/>
    <property type="match status" value="1"/>
</dbReference>
<evidence type="ECO:0000256" key="9">
    <source>
        <dbReference type="PROSITE-ProRule" id="PRU01091"/>
    </source>
</evidence>
<keyword evidence="4" id="KW-0805">Transcription regulation</keyword>
<evidence type="ECO:0000256" key="3">
    <source>
        <dbReference type="ARBA" id="ARBA00023012"/>
    </source>
</evidence>
<evidence type="ECO:0000256" key="8">
    <source>
        <dbReference type="PROSITE-ProRule" id="PRU00169"/>
    </source>
</evidence>
<evidence type="ECO:0000256" key="6">
    <source>
        <dbReference type="ARBA" id="ARBA00023163"/>
    </source>
</evidence>
<reference evidence="17 18" key="2">
    <citation type="submission" date="2019-04" db="EMBL/GenBank/DDBJ databases">
        <title>Genome sequencing of Clostridium botulinum Groups I-IV and Clostridium butyricum.</title>
        <authorList>
            <person name="Brunt J."/>
            <person name="Van Vliet A.H.M."/>
            <person name="Stringer S.C."/>
            <person name="Carter A.T."/>
            <person name="Peck M.W."/>
        </authorList>
    </citation>
    <scope>NUCLEOTIDE SEQUENCE [LARGE SCALE GENOMIC DNA]</scope>
    <source>
        <strain evidence="13 18">1605</strain>
        <strain evidence="15 19">BL81</strain>
        <strain evidence="14 17">CB-K-33E</strain>
    </source>
</reference>
<dbReference type="Gene3D" id="1.10.10.10">
    <property type="entry name" value="Winged helix-like DNA-binding domain superfamily/Winged helix DNA-binding domain"/>
    <property type="match status" value="1"/>
</dbReference>
<dbReference type="PANTHER" id="PTHR48111">
    <property type="entry name" value="REGULATOR OF RPOS"/>
    <property type="match status" value="1"/>
</dbReference>
<dbReference type="GO" id="GO:0006355">
    <property type="term" value="P:regulation of DNA-templated transcription"/>
    <property type="evidence" value="ECO:0007669"/>
    <property type="project" value="InterPro"/>
</dbReference>
<sequence>MKGYILIVDDDENIRNLLSIYLENENFKTIKAENAKEAIKIIDEKEIELVLLDIMMPQIDGIEACMRIRKDKNMPIIMISAKSEDMDKIHGLTAGADDYITKPFNPLELIARVKSQLRRYQKYNTGSNNQKVIIEIGDLTINTDTRQIWVGEKEVRLTPKEFDILELLARNKGIVLSIRKIYEEVWKEEFFKSDNTVTVHITNLREKIEADPKAPVYIKTIWGVGYKI</sequence>
<evidence type="ECO:0000313" key="18">
    <source>
        <dbReference type="Proteomes" id="UP000476820"/>
    </source>
</evidence>
<evidence type="ECO:0000313" key="14">
    <source>
        <dbReference type="EMBL" id="NFN34769.1"/>
    </source>
</evidence>
<accession>A0A0M1M7D7</accession>
<dbReference type="Proteomes" id="UP000472355">
    <property type="component" value="Unassembled WGS sequence"/>
</dbReference>
<dbReference type="Pfam" id="PF00486">
    <property type="entry name" value="Trans_reg_C"/>
    <property type="match status" value="1"/>
</dbReference>
<protein>
    <recommendedName>
        <fullName evidence="1">Stage 0 sporulation protein A homolog</fullName>
    </recommendedName>
</protein>
<keyword evidence="5 9" id="KW-0238">DNA-binding</keyword>
<dbReference type="GO" id="GO:0000976">
    <property type="term" value="F:transcription cis-regulatory region binding"/>
    <property type="evidence" value="ECO:0007669"/>
    <property type="project" value="TreeGrafter"/>
</dbReference>
<name>A0A0M1M7D7_CLOBO</name>
<feature type="domain" description="OmpR/PhoB-type" evidence="11">
    <location>
        <begin position="131"/>
        <end position="228"/>
    </location>
</feature>
<evidence type="ECO:0000313" key="13">
    <source>
        <dbReference type="EMBL" id="NFF87469.1"/>
    </source>
</evidence>
<evidence type="ECO:0000256" key="2">
    <source>
        <dbReference type="ARBA" id="ARBA00022553"/>
    </source>
</evidence>
<dbReference type="SUPFAM" id="SSF52172">
    <property type="entry name" value="CheY-like"/>
    <property type="match status" value="1"/>
</dbReference>
<evidence type="ECO:0000256" key="1">
    <source>
        <dbReference type="ARBA" id="ARBA00018672"/>
    </source>
</evidence>
<comment type="caution">
    <text evidence="14">The sequence shown here is derived from an EMBL/GenBank/DDBJ whole genome shotgun (WGS) entry which is preliminary data.</text>
</comment>
<dbReference type="EMBL" id="SWVK01000006">
    <property type="protein sequence ID" value="NFN34769.1"/>
    <property type="molecule type" value="Genomic_DNA"/>
</dbReference>
<dbReference type="PROSITE" id="PS50110">
    <property type="entry name" value="RESPONSE_REGULATORY"/>
    <property type="match status" value="1"/>
</dbReference>
<dbReference type="InterPro" id="IPR001789">
    <property type="entry name" value="Sig_transdc_resp-reg_receiver"/>
</dbReference>
<dbReference type="GO" id="GO:0032993">
    <property type="term" value="C:protein-DNA complex"/>
    <property type="evidence" value="ECO:0007669"/>
    <property type="project" value="TreeGrafter"/>
</dbReference>
<dbReference type="PANTHER" id="PTHR48111:SF2">
    <property type="entry name" value="RESPONSE REGULATOR SAER"/>
    <property type="match status" value="1"/>
</dbReference>
<dbReference type="CDD" id="cd17574">
    <property type="entry name" value="REC_OmpR"/>
    <property type="match status" value="1"/>
</dbReference>
<feature type="modified residue" description="4-aspartylphosphate" evidence="8">
    <location>
        <position position="53"/>
    </location>
</feature>
<dbReference type="EMBL" id="SWOV01000011">
    <property type="protein sequence ID" value="NFF87469.1"/>
    <property type="molecule type" value="Genomic_DNA"/>
</dbReference>
<dbReference type="Proteomes" id="UP000476820">
    <property type="component" value="Unassembled WGS sequence"/>
</dbReference>
<evidence type="ECO:0000313" key="16">
    <source>
        <dbReference type="Proteomes" id="UP000472355"/>
    </source>
</evidence>
<dbReference type="PROSITE" id="PS51755">
    <property type="entry name" value="OMPR_PHOB"/>
    <property type="match status" value="1"/>
</dbReference>
<evidence type="ECO:0000256" key="5">
    <source>
        <dbReference type="ARBA" id="ARBA00023125"/>
    </source>
</evidence>
<dbReference type="InterPro" id="IPR039420">
    <property type="entry name" value="WalR-like"/>
</dbReference>
<keyword evidence="3" id="KW-0902">Two-component regulatory system</keyword>
<dbReference type="Proteomes" id="UP000486903">
    <property type="component" value="Unassembled WGS sequence"/>
</dbReference>
<feature type="DNA-binding region" description="OmpR/PhoB-type" evidence="9">
    <location>
        <begin position="131"/>
        <end position="228"/>
    </location>
</feature>
<dbReference type="Gene3D" id="6.10.250.690">
    <property type="match status" value="1"/>
</dbReference>
<gene>
    <name evidence="12" type="ORF">EXM65_08135</name>
    <name evidence="13" type="ORF">FC774_06240</name>
    <name evidence="14" type="ORF">FDB51_06395</name>
    <name evidence="15" type="ORF">FDG31_02410</name>
</gene>
<evidence type="ECO:0000256" key="4">
    <source>
        <dbReference type="ARBA" id="ARBA00023015"/>
    </source>
</evidence>
<dbReference type="InterPro" id="IPR036388">
    <property type="entry name" value="WH-like_DNA-bd_sf"/>
</dbReference>
<comment type="function">
    <text evidence="7">May play the central regulatory role in sporulation. It may be an element of the effector pathway responsible for the activation of sporulation genes in response to nutritional stress. Spo0A may act in concert with spo0H (a sigma factor) to control the expression of some genes that are critical to the sporulation process.</text>
</comment>
<reference evidence="12 16" key="1">
    <citation type="submission" date="2019-02" db="EMBL/GenBank/DDBJ databases">
        <title>Genome sequencing of Clostridium botulinum clinical isolates.</title>
        <authorList>
            <person name="Brunt J."/>
            <person name="Van Vliet A.H.M."/>
            <person name="Stringer S.C."/>
            <person name="Grant K.A."/>
            <person name="Carter A.C."/>
            <person name="Peck M.W."/>
        </authorList>
    </citation>
    <scope>NUCLEOTIDE SEQUENCE [LARGE SCALE GENOMIC DNA]</scope>
    <source>
        <strain evidence="12 16">H113700579</strain>
    </source>
</reference>
<dbReference type="OrthoDB" id="9790442at2"/>
<evidence type="ECO:0000313" key="17">
    <source>
        <dbReference type="Proteomes" id="UP000473681"/>
    </source>
</evidence>
<dbReference type="SMART" id="SM00448">
    <property type="entry name" value="REC"/>
    <property type="match status" value="1"/>
</dbReference>